<dbReference type="PANTHER" id="PTHR46128">
    <property type="entry name" value="MITOCHONDRIAL GROUP I INTRON SPLICING FACTOR CCM1"/>
    <property type="match status" value="1"/>
</dbReference>
<evidence type="ECO:0000313" key="4">
    <source>
        <dbReference type="Proteomes" id="UP001178507"/>
    </source>
</evidence>
<dbReference type="Proteomes" id="UP001178507">
    <property type="component" value="Unassembled WGS sequence"/>
</dbReference>
<proteinExistence type="inferred from homology"/>
<feature type="repeat" description="PPR" evidence="2">
    <location>
        <begin position="484"/>
        <end position="518"/>
    </location>
</feature>
<dbReference type="Pfam" id="PF01535">
    <property type="entry name" value="PPR"/>
    <property type="match status" value="1"/>
</dbReference>
<evidence type="ECO:0000256" key="1">
    <source>
        <dbReference type="ARBA" id="ARBA00007626"/>
    </source>
</evidence>
<gene>
    <name evidence="3" type="ORF">EVOR1521_LOCUS1736</name>
</gene>
<dbReference type="EMBL" id="CAUJNA010000077">
    <property type="protein sequence ID" value="CAJ1371430.1"/>
    <property type="molecule type" value="Genomic_DNA"/>
</dbReference>
<dbReference type="InterPro" id="IPR002885">
    <property type="entry name" value="PPR_rpt"/>
</dbReference>
<dbReference type="PANTHER" id="PTHR46128:SF193">
    <property type="entry name" value="TETRATRICOPEPTIDE-LIKE HELICAL DOMAIN SUPERFAMILY"/>
    <property type="match status" value="1"/>
</dbReference>
<dbReference type="InterPro" id="IPR011990">
    <property type="entry name" value="TPR-like_helical_dom_sf"/>
</dbReference>
<evidence type="ECO:0000256" key="2">
    <source>
        <dbReference type="PROSITE-ProRule" id="PRU00708"/>
    </source>
</evidence>
<keyword evidence="4" id="KW-1185">Reference proteome</keyword>
<dbReference type="Gene3D" id="1.25.40.10">
    <property type="entry name" value="Tetratricopeptide repeat domain"/>
    <property type="match status" value="4"/>
</dbReference>
<comment type="similarity">
    <text evidence="1">Belongs to the PPR family. P subfamily.</text>
</comment>
<evidence type="ECO:0000313" key="3">
    <source>
        <dbReference type="EMBL" id="CAJ1371430.1"/>
    </source>
</evidence>
<dbReference type="AlphaFoldDB" id="A0AA36MKD5"/>
<organism evidence="3 4">
    <name type="scientific">Effrenium voratum</name>
    <dbReference type="NCBI Taxonomy" id="2562239"/>
    <lineage>
        <taxon>Eukaryota</taxon>
        <taxon>Sar</taxon>
        <taxon>Alveolata</taxon>
        <taxon>Dinophyceae</taxon>
        <taxon>Suessiales</taxon>
        <taxon>Symbiodiniaceae</taxon>
        <taxon>Effrenium</taxon>
    </lineage>
</organism>
<dbReference type="PROSITE" id="PS51375">
    <property type="entry name" value="PPR"/>
    <property type="match status" value="1"/>
</dbReference>
<comment type="caution">
    <text evidence="3">The sequence shown here is derived from an EMBL/GenBank/DDBJ whole genome shotgun (WGS) entry which is preliminary data.</text>
</comment>
<accession>A0AA36MKD5</accession>
<dbReference type="Pfam" id="PF13812">
    <property type="entry name" value="PPR_3"/>
    <property type="match status" value="1"/>
</dbReference>
<reference evidence="3" key="1">
    <citation type="submission" date="2023-08" db="EMBL/GenBank/DDBJ databases">
        <authorList>
            <person name="Chen Y."/>
            <person name="Shah S."/>
            <person name="Dougan E. K."/>
            <person name="Thang M."/>
            <person name="Chan C."/>
        </authorList>
    </citation>
    <scope>NUCLEOTIDE SEQUENCE</scope>
</reference>
<sequence>MGEWQPGLAALAAAREQLLRSNVISFNAALSSCRWQKAQQVFGRLSQALRADVISQNSLMNACGKAAQWPLTLGVLEVIKATQMRPTAITYNTAMAALRWREALVLLPDGDQGGCNALLGGICDEASAWREALALARTGAPSAATWTCTVSACAKAARWRFAQSLLQASSGSVFAGAALVKRPWRRALDLLKAMCARALQRSVVTCSSCITCLAEPETARWQVSLGLLDDLQVHEVEPNVITCNAAMSVCEKAEQWQLVLWLLRGFRGSPVSFNTAISACARCGRWQQALALLHTSQRLFPAVPDLSGLNAAITACEKAAQWPLALQLLEEARRLDVVSVSACVSCLEKALQWQRALRLFFLMADWRLRANVITCNAAISACEKCEQWRFALLLLQAAEMDMNLDVISFNASISACENASQWPHALALLSRLLRPSTKGSRRRACRRVAATVVTFNVTISACQGASKWQEALALFGQAKGLQPNVITFNAALRALEAAARWPSALYLLEIMDARRLVPDALSFQAAVAATGPGNLQTLRLLDRLRADMRRFDLQSDL</sequence>
<evidence type="ECO:0008006" key="5">
    <source>
        <dbReference type="Google" id="ProtNLM"/>
    </source>
</evidence>
<protein>
    <recommendedName>
        <fullName evidence="5">Pentatricopeptide repeat-containing protein, chloroplastic</fullName>
    </recommendedName>
</protein>
<dbReference type="InterPro" id="IPR050872">
    <property type="entry name" value="PPR_P_subfamily"/>
</dbReference>
<name>A0AA36MKD5_9DINO</name>